<keyword evidence="9 10" id="KW-0460">Magnesium</keyword>
<dbReference type="AlphaFoldDB" id="A0A3D8JBK7"/>
<dbReference type="FunFam" id="3.30.420.10:FF:000089">
    <property type="entry name" value="Ribonuclease H"/>
    <property type="match status" value="1"/>
</dbReference>
<dbReference type="GO" id="GO:0000287">
    <property type="term" value="F:magnesium ion binding"/>
    <property type="evidence" value="ECO:0007669"/>
    <property type="project" value="UniProtKB-UniRule"/>
</dbReference>
<evidence type="ECO:0000313" key="13">
    <source>
        <dbReference type="Proteomes" id="UP000256695"/>
    </source>
</evidence>
<dbReference type="OrthoDB" id="7845843at2"/>
<keyword evidence="8 10" id="KW-0378">Hydrolase</keyword>
<dbReference type="HAMAP" id="MF_00042">
    <property type="entry name" value="RNase_H"/>
    <property type="match status" value="1"/>
</dbReference>
<keyword evidence="13" id="KW-1185">Reference proteome</keyword>
<comment type="function">
    <text evidence="2 10">Endonuclease that specifically degrades the RNA of RNA-DNA hybrids.</text>
</comment>
<keyword evidence="7 10" id="KW-0255">Endonuclease</keyword>
<comment type="subunit">
    <text evidence="4 10">Monomer.</text>
</comment>
<dbReference type="InterPro" id="IPR022892">
    <property type="entry name" value="RNaseHI"/>
</dbReference>
<comment type="subcellular location">
    <subcellularLocation>
        <location evidence="10">Cytoplasm</location>
    </subcellularLocation>
</comment>
<comment type="catalytic activity">
    <reaction evidence="1 10">
        <text>Endonucleolytic cleavage to 5'-phosphomonoester.</text>
        <dbReference type="EC" id="3.1.26.4"/>
    </reaction>
</comment>
<protein>
    <recommendedName>
        <fullName evidence="10">Ribonuclease H</fullName>
        <shortName evidence="10">RNase H</shortName>
        <ecNumber evidence="10">3.1.26.4</ecNumber>
    </recommendedName>
</protein>
<organism evidence="12 13">
    <name type="scientific">Helicobacter anseris</name>
    <dbReference type="NCBI Taxonomy" id="375926"/>
    <lineage>
        <taxon>Bacteria</taxon>
        <taxon>Pseudomonadati</taxon>
        <taxon>Campylobacterota</taxon>
        <taxon>Epsilonproteobacteria</taxon>
        <taxon>Campylobacterales</taxon>
        <taxon>Helicobacteraceae</taxon>
        <taxon>Helicobacter</taxon>
    </lineage>
</organism>
<dbReference type="PANTHER" id="PTHR10642">
    <property type="entry name" value="RIBONUCLEASE H1"/>
    <property type="match status" value="1"/>
</dbReference>
<comment type="similarity">
    <text evidence="3 10">Belongs to the RNase H family.</text>
</comment>
<comment type="caution">
    <text evidence="12">The sequence shown here is derived from an EMBL/GenBank/DDBJ whole genome shotgun (WGS) entry which is preliminary data.</text>
</comment>
<gene>
    <name evidence="10" type="primary">rnhA</name>
    <name evidence="12" type="ORF">CQA57_00390</name>
</gene>
<evidence type="ECO:0000256" key="8">
    <source>
        <dbReference type="ARBA" id="ARBA00022801"/>
    </source>
</evidence>
<feature type="binding site" evidence="10">
    <location>
        <position position="9"/>
    </location>
    <ligand>
        <name>Mg(2+)</name>
        <dbReference type="ChEBI" id="CHEBI:18420"/>
        <label>1</label>
    </ligand>
</feature>
<feature type="binding site" evidence="10">
    <location>
        <position position="9"/>
    </location>
    <ligand>
        <name>Mg(2+)</name>
        <dbReference type="ChEBI" id="CHEBI:18420"/>
        <label>2</label>
    </ligand>
</feature>
<dbReference type="GO" id="GO:0003676">
    <property type="term" value="F:nucleic acid binding"/>
    <property type="evidence" value="ECO:0007669"/>
    <property type="project" value="InterPro"/>
</dbReference>
<comment type="cofactor">
    <cofactor evidence="10">
        <name>Mg(2+)</name>
        <dbReference type="ChEBI" id="CHEBI:18420"/>
    </cofactor>
    <text evidence="10">Binds 1 Mg(2+) ion per subunit. May bind a second metal ion at a regulatory site, or after substrate binding.</text>
</comment>
<dbReference type="CDD" id="cd09278">
    <property type="entry name" value="RNase_HI_prokaryote_like"/>
    <property type="match status" value="1"/>
</dbReference>
<dbReference type="NCBIfam" id="NF001236">
    <property type="entry name" value="PRK00203.1"/>
    <property type="match status" value="1"/>
</dbReference>
<name>A0A3D8JBK7_9HELI</name>
<keyword evidence="5 10" id="KW-0540">Nuclease</keyword>
<evidence type="ECO:0000256" key="1">
    <source>
        <dbReference type="ARBA" id="ARBA00000077"/>
    </source>
</evidence>
<evidence type="ECO:0000256" key="10">
    <source>
        <dbReference type="HAMAP-Rule" id="MF_00042"/>
    </source>
</evidence>
<keyword evidence="6 10" id="KW-0479">Metal-binding</keyword>
<feature type="binding site" evidence="10">
    <location>
        <position position="128"/>
    </location>
    <ligand>
        <name>Mg(2+)</name>
        <dbReference type="ChEBI" id="CHEBI:18420"/>
        <label>2</label>
    </ligand>
</feature>
<feature type="domain" description="RNase H type-1" evidence="11">
    <location>
        <begin position="1"/>
        <end position="136"/>
    </location>
</feature>
<dbReference type="PANTHER" id="PTHR10642:SF26">
    <property type="entry name" value="RIBONUCLEASE H1"/>
    <property type="match status" value="1"/>
</dbReference>
<evidence type="ECO:0000256" key="3">
    <source>
        <dbReference type="ARBA" id="ARBA00005300"/>
    </source>
</evidence>
<evidence type="ECO:0000256" key="5">
    <source>
        <dbReference type="ARBA" id="ARBA00022722"/>
    </source>
</evidence>
<dbReference type="EC" id="3.1.26.4" evidence="10"/>
<feature type="binding site" evidence="10">
    <location>
        <position position="47"/>
    </location>
    <ligand>
        <name>Mg(2+)</name>
        <dbReference type="ChEBI" id="CHEBI:18420"/>
        <label>1</label>
    </ligand>
</feature>
<evidence type="ECO:0000313" key="12">
    <source>
        <dbReference type="EMBL" id="RDU74545.1"/>
    </source>
</evidence>
<dbReference type="Proteomes" id="UP000256695">
    <property type="component" value="Unassembled WGS sequence"/>
</dbReference>
<keyword evidence="10" id="KW-0963">Cytoplasm</keyword>
<dbReference type="InterPro" id="IPR036397">
    <property type="entry name" value="RNaseH_sf"/>
</dbReference>
<dbReference type="GO" id="GO:0005737">
    <property type="term" value="C:cytoplasm"/>
    <property type="evidence" value="ECO:0007669"/>
    <property type="project" value="UniProtKB-SubCell"/>
</dbReference>
<evidence type="ECO:0000256" key="4">
    <source>
        <dbReference type="ARBA" id="ARBA00011245"/>
    </source>
</evidence>
<feature type="binding site" evidence="10">
    <location>
        <position position="69"/>
    </location>
    <ligand>
        <name>Mg(2+)</name>
        <dbReference type="ChEBI" id="CHEBI:18420"/>
        <label>1</label>
    </ligand>
</feature>
<evidence type="ECO:0000259" key="11">
    <source>
        <dbReference type="PROSITE" id="PS50879"/>
    </source>
</evidence>
<proteinExistence type="inferred from homology"/>
<dbReference type="GO" id="GO:0004523">
    <property type="term" value="F:RNA-DNA hybrid ribonuclease activity"/>
    <property type="evidence" value="ECO:0007669"/>
    <property type="project" value="UniProtKB-UniRule"/>
</dbReference>
<dbReference type="InterPro" id="IPR050092">
    <property type="entry name" value="RNase_H"/>
</dbReference>
<reference evidence="12 13" key="1">
    <citation type="submission" date="2018-04" db="EMBL/GenBank/DDBJ databases">
        <title>Novel Campyloabacter and Helicobacter Species and Strains.</title>
        <authorList>
            <person name="Mannion A.J."/>
            <person name="Shen Z."/>
            <person name="Fox J.G."/>
        </authorList>
    </citation>
    <scope>NUCLEOTIDE SEQUENCE [LARGE SCALE GENOMIC DNA]</scope>
    <source>
        <strain evidence="12 13">MIT 04-9362</strain>
    </source>
</reference>
<evidence type="ECO:0000256" key="2">
    <source>
        <dbReference type="ARBA" id="ARBA00004065"/>
    </source>
</evidence>
<dbReference type="EMBL" id="NXLX01000001">
    <property type="protein sequence ID" value="RDU74545.1"/>
    <property type="molecule type" value="Genomic_DNA"/>
</dbReference>
<dbReference type="Gene3D" id="3.30.420.10">
    <property type="entry name" value="Ribonuclease H-like superfamily/Ribonuclease H"/>
    <property type="match status" value="1"/>
</dbReference>
<evidence type="ECO:0000256" key="7">
    <source>
        <dbReference type="ARBA" id="ARBA00022759"/>
    </source>
</evidence>
<dbReference type="InterPro" id="IPR012337">
    <property type="entry name" value="RNaseH-like_sf"/>
</dbReference>
<dbReference type="InterPro" id="IPR002156">
    <property type="entry name" value="RNaseH_domain"/>
</dbReference>
<dbReference type="RefSeq" id="WP_115578254.1">
    <property type="nucleotide sequence ID" value="NZ_NXLX01000001.1"/>
</dbReference>
<dbReference type="PROSITE" id="PS50879">
    <property type="entry name" value="RNASE_H_1"/>
    <property type="match status" value="1"/>
</dbReference>
<dbReference type="SUPFAM" id="SSF53098">
    <property type="entry name" value="Ribonuclease H-like"/>
    <property type="match status" value="1"/>
</dbReference>
<evidence type="ECO:0000256" key="6">
    <source>
        <dbReference type="ARBA" id="ARBA00022723"/>
    </source>
</evidence>
<dbReference type="Pfam" id="PF00075">
    <property type="entry name" value="RNase_H"/>
    <property type="match status" value="1"/>
</dbReference>
<dbReference type="GO" id="GO:0043137">
    <property type="term" value="P:DNA replication, removal of RNA primer"/>
    <property type="evidence" value="ECO:0007669"/>
    <property type="project" value="TreeGrafter"/>
</dbReference>
<evidence type="ECO:0000256" key="9">
    <source>
        <dbReference type="ARBA" id="ARBA00022842"/>
    </source>
</evidence>
<accession>A0A3D8JBK7</accession>
<sequence length="149" mass="17213">MKQIEIFCDGSSLGNPGFGGYCAILRYKMQEKIISGGVFDTTNNRMELLAVIQALKSLKEPCKIHLYSDSRYVCDGISQWIFNWVKKDFKNVKNPDLWQEFLALSKPHQIQTFWIKGHNNHPENEKCDKIAKKEALQLKEEYAKSSKNP</sequence>